<evidence type="ECO:0000256" key="6">
    <source>
        <dbReference type="SAM" id="MobiDB-lite"/>
    </source>
</evidence>
<dbReference type="PANTHER" id="PTHR33048:SF158">
    <property type="entry name" value="MEMBRANE PROTEIN PTH11-LIKE, PUTATIVE-RELATED"/>
    <property type="match status" value="1"/>
</dbReference>
<keyword evidence="2 7" id="KW-0812">Transmembrane</keyword>
<evidence type="ECO:0000259" key="8">
    <source>
        <dbReference type="Pfam" id="PF20684"/>
    </source>
</evidence>
<evidence type="ECO:0000256" key="3">
    <source>
        <dbReference type="ARBA" id="ARBA00022989"/>
    </source>
</evidence>
<proteinExistence type="inferred from homology"/>
<accession>A0A5M8PK46</accession>
<keyword evidence="3 7" id="KW-1133">Transmembrane helix</keyword>
<comment type="similarity">
    <text evidence="5">Belongs to the SAT4 family.</text>
</comment>
<evidence type="ECO:0000256" key="7">
    <source>
        <dbReference type="SAM" id="Phobius"/>
    </source>
</evidence>
<evidence type="ECO:0000256" key="5">
    <source>
        <dbReference type="ARBA" id="ARBA00038359"/>
    </source>
</evidence>
<feature type="domain" description="Rhodopsin" evidence="8">
    <location>
        <begin position="48"/>
        <end position="289"/>
    </location>
</feature>
<feature type="transmembrane region" description="Helical" evidence="7">
    <location>
        <begin position="143"/>
        <end position="166"/>
    </location>
</feature>
<evidence type="ECO:0000256" key="4">
    <source>
        <dbReference type="ARBA" id="ARBA00023136"/>
    </source>
</evidence>
<keyword evidence="4 7" id="KW-0472">Membrane</keyword>
<feature type="transmembrane region" description="Helical" evidence="7">
    <location>
        <begin position="64"/>
        <end position="85"/>
    </location>
</feature>
<dbReference type="Proteomes" id="UP000324767">
    <property type="component" value="Unassembled WGS sequence"/>
</dbReference>
<comment type="subcellular location">
    <subcellularLocation>
        <location evidence="1">Membrane</location>
        <topology evidence="1">Multi-pass membrane protein</topology>
    </subcellularLocation>
</comment>
<sequence>MDYLNLPIPFVAPPPGVTPDFSHPSSRSNVAVAVCTTSLVVTFILFAVRVYARLRITRSFGYDDYTCLFAMVGSVGYTCAILLSATDGVGPHMWDLLLSSMKPSVFQKILAGQLLYPPVMLLVKLSLFLLYLRVFAVFRHIRILIFMGIAFHLILYTTSFVLEFVFCYPRRGQSFLMSFTAPSCAGDAAKLGIAQGVANIIGDFYLLLTPVPVIWKLQLSFQKKVGVTAIFMTGFLGCVTTILGLYYRVLALRSTDPTWILIPNYITSAVEINVGIMCSCMPSLPSFFRQLDSKLLRFPSLTRILSRLTRRTRRSDSTPRGAVSVRSKRSGSRTPGLKSPVREGTRFGKMFRMEIGNLQSGWSALDTRGTGMRSANSPTSSQLEKGGTGELEIRSRV</sequence>
<feature type="transmembrane region" description="Helical" evidence="7">
    <location>
        <begin position="105"/>
        <end position="131"/>
    </location>
</feature>
<organism evidence="9 10">
    <name type="scientific">Lasallia pustulata</name>
    <dbReference type="NCBI Taxonomy" id="136370"/>
    <lineage>
        <taxon>Eukaryota</taxon>
        <taxon>Fungi</taxon>
        <taxon>Dikarya</taxon>
        <taxon>Ascomycota</taxon>
        <taxon>Pezizomycotina</taxon>
        <taxon>Lecanoromycetes</taxon>
        <taxon>OSLEUM clade</taxon>
        <taxon>Umbilicariomycetidae</taxon>
        <taxon>Umbilicariales</taxon>
        <taxon>Umbilicariaceae</taxon>
        <taxon>Lasallia</taxon>
    </lineage>
</organism>
<dbReference type="InterPro" id="IPR052337">
    <property type="entry name" value="SAT4-like"/>
</dbReference>
<dbReference type="GO" id="GO:0016020">
    <property type="term" value="C:membrane"/>
    <property type="evidence" value="ECO:0007669"/>
    <property type="project" value="UniProtKB-SubCell"/>
</dbReference>
<evidence type="ECO:0000313" key="9">
    <source>
        <dbReference type="EMBL" id="KAA6409238.1"/>
    </source>
</evidence>
<dbReference type="PANTHER" id="PTHR33048">
    <property type="entry name" value="PTH11-LIKE INTEGRAL MEMBRANE PROTEIN (AFU_ORTHOLOGUE AFUA_5G11245)"/>
    <property type="match status" value="1"/>
</dbReference>
<evidence type="ECO:0000256" key="1">
    <source>
        <dbReference type="ARBA" id="ARBA00004141"/>
    </source>
</evidence>
<dbReference type="EMBL" id="VXIT01000011">
    <property type="protein sequence ID" value="KAA6409238.1"/>
    <property type="molecule type" value="Genomic_DNA"/>
</dbReference>
<dbReference type="AlphaFoldDB" id="A0A5M8PK46"/>
<feature type="region of interest" description="Disordered" evidence="6">
    <location>
        <begin position="366"/>
        <end position="397"/>
    </location>
</feature>
<dbReference type="Pfam" id="PF20684">
    <property type="entry name" value="Fung_rhodopsin"/>
    <property type="match status" value="1"/>
</dbReference>
<evidence type="ECO:0000256" key="2">
    <source>
        <dbReference type="ARBA" id="ARBA00022692"/>
    </source>
</evidence>
<evidence type="ECO:0000313" key="10">
    <source>
        <dbReference type="Proteomes" id="UP000324767"/>
    </source>
</evidence>
<reference evidence="9 10" key="1">
    <citation type="submission" date="2019-09" db="EMBL/GenBank/DDBJ databases">
        <title>The hologenome of the rock-dwelling lichen Lasallia pustulata.</title>
        <authorList>
            <person name="Greshake Tzovaras B."/>
            <person name="Segers F."/>
            <person name="Bicker A."/>
            <person name="Dal Grande F."/>
            <person name="Otte J."/>
            <person name="Hankeln T."/>
            <person name="Schmitt I."/>
            <person name="Ebersberger I."/>
        </authorList>
    </citation>
    <scope>NUCLEOTIDE SEQUENCE [LARGE SCALE GENOMIC DNA]</scope>
    <source>
        <strain evidence="9">A1-1</strain>
    </source>
</reference>
<feature type="transmembrane region" description="Helical" evidence="7">
    <location>
        <begin position="227"/>
        <end position="246"/>
    </location>
</feature>
<dbReference type="InterPro" id="IPR049326">
    <property type="entry name" value="Rhodopsin_dom_fungi"/>
</dbReference>
<protein>
    <recommendedName>
        <fullName evidence="8">Rhodopsin domain-containing protein</fullName>
    </recommendedName>
</protein>
<comment type="caution">
    <text evidence="9">The sequence shown here is derived from an EMBL/GenBank/DDBJ whole genome shotgun (WGS) entry which is preliminary data.</text>
</comment>
<feature type="transmembrane region" description="Helical" evidence="7">
    <location>
        <begin position="30"/>
        <end position="52"/>
    </location>
</feature>
<feature type="compositionally biased region" description="Polar residues" evidence="6">
    <location>
        <begin position="373"/>
        <end position="383"/>
    </location>
</feature>
<name>A0A5M8PK46_9LECA</name>
<dbReference type="OrthoDB" id="444631at2759"/>
<gene>
    <name evidence="9" type="ORF">FRX48_06791</name>
</gene>
<feature type="region of interest" description="Disordered" evidence="6">
    <location>
        <begin position="310"/>
        <end position="343"/>
    </location>
</feature>